<dbReference type="SUPFAM" id="SSF57701">
    <property type="entry name" value="Zn2/Cys6 DNA-binding domain"/>
    <property type="match status" value="1"/>
</dbReference>
<protein>
    <recommendedName>
        <fullName evidence="3">Zn(2)-C6 fungal-type domain-containing protein</fullName>
    </recommendedName>
</protein>
<dbReference type="EMBL" id="JAGMVJ010000009">
    <property type="protein sequence ID" value="KAH7087434.1"/>
    <property type="molecule type" value="Genomic_DNA"/>
</dbReference>
<evidence type="ECO:0000259" key="3">
    <source>
        <dbReference type="PROSITE" id="PS50048"/>
    </source>
</evidence>
<dbReference type="PROSITE" id="PS00463">
    <property type="entry name" value="ZN2_CY6_FUNGAL_1"/>
    <property type="match status" value="1"/>
</dbReference>
<feature type="compositionally biased region" description="Polar residues" evidence="2">
    <location>
        <begin position="86"/>
        <end position="95"/>
    </location>
</feature>
<dbReference type="Proteomes" id="UP000813461">
    <property type="component" value="Unassembled WGS sequence"/>
</dbReference>
<reference evidence="4" key="1">
    <citation type="journal article" date="2021" name="Nat. Commun.">
        <title>Genetic determinants of endophytism in the Arabidopsis root mycobiome.</title>
        <authorList>
            <person name="Mesny F."/>
            <person name="Miyauchi S."/>
            <person name="Thiergart T."/>
            <person name="Pickel B."/>
            <person name="Atanasova L."/>
            <person name="Karlsson M."/>
            <person name="Huettel B."/>
            <person name="Barry K.W."/>
            <person name="Haridas S."/>
            <person name="Chen C."/>
            <person name="Bauer D."/>
            <person name="Andreopoulos W."/>
            <person name="Pangilinan J."/>
            <person name="LaButti K."/>
            <person name="Riley R."/>
            <person name="Lipzen A."/>
            <person name="Clum A."/>
            <person name="Drula E."/>
            <person name="Henrissat B."/>
            <person name="Kohler A."/>
            <person name="Grigoriev I.V."/>
            <person name="Martin F.M."/>
            <person name="Hacquard S."/>
        </authorList>
    </citation>
    <scope>NUCLEOTIDE SEQUENCE</scope>
    <source>
        <strain evidence="4">MPI-SDFR-AT-0120</strain>
    </source>
</reference>
<evidence type="ECO:0000313" key="5">
    <source>
        <dbReference type="Proteomes" id="UP000813461"/>
    </source>
</evidence>
<feature type="domain" description="Zn(2)-C6 fungal-type" evidence="3">
    <location>
        <begin position="10"/>
        <end position="38"/>
    </location>
</feature>
<evidence type="ECO:0000256" key="2">
    <source>
        <dbReference type="SAM" id="MobiDB-lite"/>
    </source>
</evidence>
<gene>
    <name evidence="4" type="ORF">FB567DRAFT_525027</name>
</gene>
<keyword evidence="5" id="KW-1185">Reference proteome</keyword>
<dbReference type="Gene3D" id="4.10.240.10">
    <property type="entry name" value="Zn(2)-C6 fungal-type DNA-binding domain"/>
    <property type="match status" value="1"/>
</dbReference>
<dbReference type="CDD" id="cd00067">
    <property type="entry name" value="GAL4"/>
    <property type="match status" value="1"/>
</dbReference>
<dbReference type="GO" id="GO:0008270">
    <property type="term" value="F:zinc ion binding"/>
    <property type="evidence" value="ECO:0007669"/>
    <property type="project" value="InterPro"/>
</dbReference>
<dbReference type="InterPro" id="IPR021858">
    <property type="entry name" value="Fun_TF"/>
</dbReference>
<dbReference type="Pfam" id="PF00172">
    <property type="entry name" value="Zn_clus"/>
    <property type="match status" value="1"/>
</dbReference>
<accession>A0A8K0VYP6</accession>
<evidence type="ECO:0000256" key="1">
    <source>
        <dbReference type="ARBA" id="ARBA00023242"/>
    </source>
</evidence>
<organism evidence="4 5">
    <name type="scientific">Paraphoma chrysanthemicola</name>
    <dbReference type="NCBI Taxonomy" id="798071"/>
    <lineage>
        <taxon>Eukaryota</taxon>
        <taxon>Fungi</taxon>
        <taxon>Dikarya</taxon>
        <taxon>Ascomycota</taxon>
        <taxon>Pezizomycotina</taxon>
        <taxon>Dothideomycetes</taxon>
        <taxon>Pleosporomycetidae</taxon>
        <taxon>Pleosporales</taxon>
        <taxon>Pleosporineae</taxon>
        <taxon>Phaeosphaeriaceae</taxon>
        <taxon>Paraphoma</taxon>
    </lineage>
</organism>
<dbReference type="InterPro" id="IPR036864">
    <property type="entry name" value="Zn2-C6_fun-type_DNA-bd_sf"/>
</dbReference>
<dbReference type="OrthoDB" id="5429770at2759"/>
<comment type="caution">
    <text evidence="4">The sequence shown here is derived from an EMBL/GenBank/DDBJ whole genome shotgun (WGS) entry which is preliminary data.</text>
</comment>
<dbReference type="PANTHER" id="PTHR38791">
    <property type="entry name" value="ZN(II)2CYS6 TRANSCRIPTION FACTOR (EUROFUNG)-RELATED-RELATED"/>
    <property type="match status" value="1"/>
</dbReference>
<proteinExistence type="predicted"/>
<feature type="region of interest" description="Disordered" evidence="2">
    <location>
        <begin position="67"/>
        <end position="95"/>
    </location>
</feature>
<dbReference type="AlphaFoldDB" id="A0A8K0VYP6"/>
<dbReference type="Pfam" id="PF11951">
    <property type="entry name" value="Fungal_trans_2"/>
    <property type="match status" value="1"/>
</dbReference>
<sequence>MVNQGRPSASCFACRSRRIKCDRIKPSCTQCKRMSVQCPGYRDPLDQCFRDESERVVRRAQKSYKASAIRATQDKRPRAIHAEDGSGSSIHGTETKIPSSLSVSVEDVALCHFMLSYIPASHFDYLPLVYAHSASDAILPASVQAASIATLARKIGRDDVLNTARKSYAKALSETNASLADPVLAVKDATLISVLLLGLFEAIVWSGTRTPESWTTHTRGALALIKIRGAQQMESETGRNLFLQVANIVCVNSIQQKMRLPPELLELITFAMRYEDECPSPKYRLAFLTAEVSALLSDIDQGGMTATEIITTTRNLDDQYAAFSCSLHSPWQYQEFDSGPVTLEPYRRRWHVYPSHRAAQLWNTYRMTRILLNEIIHDYAICLESMSAEAVQAQAADHTQQMAEDICASIALFGKSSEPSEWCRTGVSMPGTTLSPTQTSLEASATSLLWPLSVVRRAELASMGVRTFAIEQLKRLGRDFHVPQAEKVAMGSVDISALQDGLYMFYVS</sequence>
<keyword evidence="1" id="KW-0539">Nucleus</keyword>
<dbReference type="InterPro" id="IPR001138">
    <property type="entry name" value="Zn2Cys6_DnaBD"/>
</dbReference>
<dbReference type="PROSITE" id="PS50048">
    <property type="entry name" value="ZN2_CY6_FUNGAL_2"/>
    <property type="match status" value="1"/>
</dbReference>
<dbReference type="GO" id="GO:0000981">
    <property type="term" value="F:DNA-binding transcription factor activity, RNA polymerase II-specific"/>
    <property type="evidence" value="ECO:0007669"/>
    <property type="project" value="InterPro"/>
</dbReference>
<name>A0A8K0VYP6_9PLEO</name>
<feature type="compositionally biased region" description="Basic and acidic residues" evidence="2">
    <location>
        <begin position="72"/>
        <end position="84"/>
    </location>
</feature>
<evidence type="ECO:0000313" key="4">
    <source>
        <dbReference type="EMBL" id="KAH7087434.1"/>
    </source>
</evidence>
<dbReference type="SMART" id="SM00066">
    <property type="entry name" value="GAL4"/>
    <property type="match status" value="1"/>
</dbReference>
<dbReference type="InterPro" id="IPR053175">
    <property type="entry name" value="DHMBA_Reg_Transcription_Factor"/>
</dbReference>